<dbReference type="GO" id="GO:0003677">
    <property type="term" value="F:DNA binding"/>
    <property type="evidence" value="ECO:0007669"/>
    <property type="project" value="InterPro"/>
</dbReference>
<dbReference type="SUPFAM" id="SSF47413">
    <property type="entry name" value="lambda repressor-like DNA-binding domains"/>
    <property type="match status" value="1"/>
</dbReference>
<dbReference type="EMBL" id="CP000463">
    <property type="protein sequence ID" value="ABJ04161.1"/>
    <property type="molecule type" value="Genomic_DNA"/>
</dbReference>
<feature type="domain" description="HTH cro/C1-type" evidence="1">
    <location>
        <begin position="17"/>
        <end position="71"/>
    </location>
</feature>
<gene>
    <name evidence="2" type="ordered locus">RPE_0201</name>
</gene>
<dbReference type="OrthoDB" id="9797172at2"/>
<dbReference type="KEGG" id="rpe:RPE_0201"/>
<evidence type="ECO:0000313" key="2">
    <source>
        <dbReference type="EMBL" id="ABJ04161.1"/>
    </source>
</evidence>
<dbReference type="SMART" id="SM00530">
    <property type="entry name" value="HTH_XRE"/>
    <property type="match status" value="1"/>
</dbReference>
<dbReference type="STRING" id="316055.RPE_0201"/>
<protein>
    <submittedName>
        <fullName evidence="2">Transcriptional regulator, XRE family</fullName>
    </submittedName>
</protein>
<dbReference type="eggNOG" id="COG1396">
    <property type="taxonomic scope" value="Bacteria"/>
</dbReference>
<sequence>MSTKAPNPVDKYVGSRVRMRRIMLGMSQEKLGEALGLTFQQVQKYEKGTNRVGASRIQQISEILQVPVSFLFEGGPGANIKGEGFSEAASPSYVSDFLATSEGLALTRAFTRIADSKLRRSIVDLVEQIAARDVPPQEKR</sequence>
<name>Q07V73_RHOP5</name>
<organism evidence="2">
    <name type="scientific">Rhodopseudomonas palustris (strain BisA53)</name>
    <dbReference type="NCBI Taxonomy" id="316055"/>
    <lineage>
        <taxon>Bacteria</taxon>
        <taxon>Pseudomonadati</taxon>
        <taxon>Pseudomonadota</taxon>
        <taxon>Alphaproteobacteria</taxon>
        <taxon>Hyphomicrobiales</taxon>
        <taxon>Nitrobacteraceae</taxon>
        <taxon>Rhodopseudomonas</taxon>
    </lineage>
</organism>
<dbReference type="InterPro" id="IPR001387">
    <property type="entry name" value="Cro/C1-type_HTH"/>
</dbReference>
<accession>Q07V73</accession>
<dbReference type="Gene3D" id="1.10.260.40">
    <property type="entry name" value="lambda repressor-like DNA-binding domains"/>
    <property type="match status" value="1"/>
</dbReference>
<dbReference type="HOGENOM" id="CLU_066192_26_0_5"/>
<dbReference type="CDD" id="cd00093">
    <property type="entry name" value="HTH_XRE"/>
    <property type="match status" value="1"/>
</dbReference>
<dbReference type="Pfam" id="PF01381">
    <property type="entry name" value="HTH_3"/>
    <property type="match status" value="1"/>
</dbReference>
<dbReference type="InterPro" id="IPR010982">
    <property type="entry name" value="Lambda_DNA-bd_dom_sf"/>
</dbReference>
<evidence type="ECO:0000259" key="1">
    <source>
        <dbReference type="PROSITE" id="PS50943"/>
    </source>
</evidence>
<dbReference type="AlphaFoldDB" id="Q07V73"/>
<reference evidence="2" key="1">
    <citation type="submission" date="2006-09" db="EMBL/GenBank/DDBJ databases">
        <title>Complete sequence of Rhodopseudomonas palustris BisA53.</title>
        <authorList>
            <consortium name="US DOE Joint Genome Institute"/>
            <person name="Copeland A."/>
            <person name="Lucas S."/>
            <person name="Lapidus A."/>
            <person name="Barry K."/>
            <person name="Detter J.C."/>
            <person name="Glavina del Rio T."/>
            <person name="Hammon N."/>
            <person name="Israni S."/>
            <person name="Dalin E."/>
            <person name="Tice H."/>
            <person name="Pitluck S."/>
            <person name="Chain P."/>
            <person name="Malfatti S."/>
            <person name="Shin M."/>
            <person name="Vergez L."/>
            <person name="Schmutz J."/>
            <person name="Larimer F."/>
            <person name="Land M."/>
            <person name="Hauser L."/>
            <person name="Pelletier D.A."/>
            <person name="Kyrpides N."/>
            <person name="Kim E."/>
            <person name="Harwood C.S."/>
            <person name="Oda Y."/>
            <person name="Richardson P."/>
        </authorList>
    </citation>
    <scope>NUCLEOTIDE SEQUENCE [LARGE SCALE GENOMIC DNA]</scope>
    <source>
        <strain evidence="2">BisA53</strain>
    </source>
</reference>
<proteinExistence type="predicted"/>
<dbReference type="PROSITE" id="PS50943">
    <property type="entry name" value="HTH_CROC1"/>
    <property type="match status" value="1"/>
</dbReference>